<dbReference type="AlphaFoldDB" id="A0A2H0B545"/>
<dbReference type="Pfam" id="PF01458">
    <property type="entry name" value="SUFBD_core"/>
    <property type="match status" value="1"/>
</dbReference>
<dbReference type="EMBL" id="PCSR01000112">
    <property type="protein sequence ID" value="PIP52754.1"/>
    <property type="molecule type" value="Genomic_DNA"/>
</dbReference>
<accession>A0A2H0B545</accession>
<comment type="caution">
    <text evidence="2">The sequence shown here is derived from an EMBL/GenBank/DDBJ whole genome shotgun (WGS) entry which is preliminary data.</text>
</comment>
<dbReference type="InterPro" id="IPR000825">
    <property type="entry name" value="SUF_FeS_clus_asmbl_SufBD_core"/>
</dbReference>
<evidence type="ECO:0000313" key="3">
    <source>
        <dbReference type="Proteomes" id="UP000229459"/>
    </source>
</evidence>
<dbReference type="SUPFAM" id="SSF101960">
    <property type="entry name" value="Stabilizer of iron transporter SufD"/>
    <property type="match status" value="1"/>
</dbReference>
<name>A0A2H0B545_9BACT</name>
<reference evidence="2 3" key="1">
    <citation type="submission" date="2017-09" db="EMBL/GenBank/DDBJ databases">
        <title>Depth-based differentiation of microbial function through sediment-hosted aquifers and enrichment of novel symbionts in the deep terrestrial subsurface.</title>
        <authorList>
            <person name="Probst A.J."/>
            <person name="Ladd B."/>
            <person name="Jarett J.K."/>
            <person name="Geller-Mcgrath D.E."/>
            <person name="Sieber C.M."/>
            <person name="Emerson J.B."/>
            <person name="Anantharaman K."/>
            <person name="Thomas B.C."/>
            <person name="Malmstrom R."/>
            <person name="Stieglmeier M."/>
            <person name="Klingl A."/>
            <person name="Woyke T."/>
            <person name="Ryan C.M."/>
            <person name="Banfield J.F."/>
        </authorList>
    </citation>
    <scope>NUCLEOTIDE SEQUENCE [LARGE SCALE GENOMIC DNA]</scope>
    <source>
        <strain evidence="2">CG23_combo_of_CG06-09_8_20_14_all_34_8</strain>
    </source>
</reference>
<proteinExistence type="predicted"/>
<organism evidence="2 3">
    <name type="scientific">Candidatus Beckwithbacteria bacterium CG23_combo_of_CG06-09_8_20_14_all_34_8</name>
    <dbReference type="NCBI Taxonomy" id="1974497"/>
    <lineage>
        <taxon>Bacteria</taxon>
        <taxon>Candidatus Beckwithiibacteriota</taxon>
    </lineage>
</organism>
<gene>
    <name evidence="2" type="ORF">COX08_04700</name>
</gene>
<evidence type="ECO:0000259" key="1">
    <source>
        <dbReference type="Pfam" id="PF01458"/>
    </source>
</evidence>
<dbReference type="Proteomes" id="UP000229459">
    <property type="component" value="Unassembled WGS sequence"/>
</dbReference>
<evidence type="ECO:0000313" key="2">
    <source>
        <dbReference type="EMBL" id="PIP52754.1"/>
    </source>
</evidence>
<dbReference type="InterPro" id="IPR055346">
    <property type="entry name" value="Fe-S_cluster_assembly_SufBD"/>
</dbReference>
<feature type="domain" description="SUF system FeS cluster assembly SufBD core" evidence="1">
    <location>
        <begin position="15"/>
        <end position="151"/>
    </location>
</feature>
<dbReference type="PANTHER" id="PTHR43575">
    <property type="entry name" value="PROTEIN ABCI7, CHLOROPLASTIC"/>
    <property type="match status" value="1"/>
</dbReference>
<dbReference type="GO" id="GO:0016226">
    <property type="term" value="P:iron-sulfur cluster assembly"/>
    <property type="evidence" value="ECO:0007669"/>
    <property type="project" value="InterPro"/>
</dbReference>
<dbReference type="PANTHER" id="PTHR43575:SF1">
    <property type="entry name" value="PROTEIN ABCI7, CHLOROPLASTIC"/>
    <property type="match status" value="1"/>
</dbReference>
<dbReference type="InterPro" id="IPR037284">
    <property type="entry name" value="SUF_FeS_clus_asmbl_SufBD_sf"/>
</dbReference>
<protein>
    <recommendedName>
        <fullName evidence="1">SUF system FeS cluster assembly SufBD core domain-containing protein</fullName>
    </recommendedName>
</protein>
<sequence length="174" mass="19928">MRQIVVLKPNQTKIIELILDKNNQNKELYIFFVGRNIDQFILSTISKHLKPNTISITIVRGVLFDQAQAKIDGMIEIGEKIKNCDAFLDQKILLIGDHAHADVRPQLEIKNNEVKASHAASIGRVDKEQLFYLMSRGLDYDQATDELVRGFFQKVINNVKNLRLKSKLEKELLA</sequence>